<protein>
    <submittedName>
        <fullName evidence="3">Type III effector protein</fullName>
    </submittedName>
</protein>
<gene>
    <name evidence="3" type="ordered locus">RSPO_m01061</name>
</gene>
<keyword evidence="1" id="KW-0175">Coiled coil</keyword>
<keyword evidence="3" id="KW-0614">Plasmid</keyword>
<evidence type="ECO:0000313" key="3">
    <source>
        <dbReference type="EMBL" id="AEG71698.1"/>
    </source>
</evidence>
<accession>F6G9B0</accession>
<feature type="coiled-coil region" evidence="1">
    <location>
        <begin position="660"/>
        <end position="721"/>
    </location>
</feature>
<dbReference type="EMBL" id="CP002820">
    <property type="protein sequence ID" value="AEG71698.1"/>
    <property type="molecule type" value="Genomic_DNA"/>
</dbReference>
<sequence length="979" mass="106865">MLAPSPPLFVNGWKFFGSGRRIFRRPSPAVSHAPPAIRAIAVGVRSHLLIGASCRALAALRHRRGAARHHGFSRPRATADMLSRHGVAQNRYRYEKTAYHKSAPCWRVTFVYANTSSVQAGIAACCNRTLRPSANAKRMARRRRPSSRSHWLCRIPDVVTTMIPKTRPTHTASISAPDGSPHEAGEQASPHRSSDVRTPRTASSDLRVLADKGHVGRSQSDLGAQGMLRRHATLPRIASQPGMERLSVPDVAASGVSLSGRLGSTGSVVPGAEPTGSARRAELLGGYQAAIHRPLDVQRALTAIKLRSAAEIYCKKKNNLARFTPRVPRLPAGRQRFQALLDKPVDELIADVWAHPHRYSRTQLTDLAQHHLLAALNIDVEQYRKGIHKAGLYEGLHSVAGRIVSATASGISMGVSELPGVKHATSAVVKGIKKAVKILSHELPPNVINPALTGSLRSITDVKEAFKRVGGLPVVAPQIDKSPDMGRIVQMAKERRGQLDEAIGHFRRTHHSDPQALGRLADAFLALHNVADRQYRRRIGLNRTQTYSKGWGMAVNGLAATGAVVTATVPVVGQIAGPAIIGATIPLQWGAGYLDERRSKHRYNLRANTKWGDFLKEDAAHIHFTDLKPEHVSEPALRRSFMTQPEVQIAAIREVYEDGLGELMRQHAELGNKIGEQENRIGEQQRMGTPARALVPQRRQLRDLEHRLWDLEHRINEAKQHAGHFESFDIERWRSIPADSLIGQCLDDLSKLEKANRHARLRKPGEGAQIVQRYVQAFHGGISTGTALPIVDAITSIDAFYVHDAHGRTEVLQPVPEVAAVGAGVAGGAVFTAATGEVRMSKGDNKKLMSQLRVSPDTYAAHEDQWVFRAGNRSVDLRTTAGYRQHVHSKRDELALVGQALKHGLLSGPVGLKNLLLAKGELRHARASLRSALDALAASGLPRTTSAGTRAPTISAMKDALYDYPAVRRHLGVDAEAMS</sequence>
<evidence type="ECO:0000313" key="4">
    <source>
        <dbReference type="Proteomes" id="UP000007953"/>
    </source>
</evidence>
<feature type="region of interest" description="Disordered" evidence="2">
    <location>
        <begin position="162"/>
        <end position="220"/>
    </location>
</feature>
<organism evidence="3 4">
    <name type="scientific">Ralstonia solanacearum (strain Po82)</name>
    <dbReference type="NCBI Taxonomy" id="1031711"/>
    <lineage>
        <taxon>Bacteria</taxon>
        <taxon>Pseudomonadati</taxon>
        <taxon>Pseudomonadota</taxon>
        <taxon>Betaproteobacteria</taxon>
        <taxon>Burkholderiales</taxon>
        <taxon>Burkholderiaceae</taxon>
        <taxon>Ralstonia</taxon>
        <taxon>Ralstonia solanacearum species complex</taxon>
    </lineage>
</organism>
<reference evidence="3 4" key="1">
    <citation type="journal article" date="2011" name="J. Bacteriol.">
        <title>Complete genome sequence of the plant pathogen Ralstonia solanacearum strain Po82.</title>
        <authorList>
            <person name="Xu J."/>
            <person name="Zheng H.J."/>
            <person name="Liu L."/>
            <person name="Pan Z.C."/>
            <person name="Prior P."/>
            <person name="Tang B."/>
            <person name="Xu J.S."/>
            <person name="Zhang H."/>
            <person name="Tian Q."/>
            <person name="Zhang L.Q."/>
            <person name="Feng J."/>
        </authorList>
    </citation>
    <scope>NUCLEOTIDE SEQUENCE [LARGE SCALE GENOMIC DNA]</scope>
    <source>
        <strain evidence="4">Po82</strain>
    </source>
</reference>
<proteinExistence type="predicted"/>
<evidence type="ECO:0000256" key="2">
    <source>
        <dbReference type="SAM" id="MobiDB-lite"/>
    </source>
</evidence>
<dbReference type="KEGG" id="rsn:RSPO_m01061"/>
<evidence type="ECO:0000256" key="1">
    <source>
        <dbReference type="SAM" id="Coils"/>
    </source>
</evidence>
<dbReference type="PATRIC" id="fig|1031711.3.peg.4262"/>
<geneLocation type="plasmid" evidence="4"/>
<dbReference type="Proteomes" id="UP000007953">
    <property type="component" value="Plasmid megaplasmid"/>
</dbReference>
<dbReference type="HOGENOM" id="CLU_343175_0_0_4"/>
<name>F6G9B0_RALS8</name>
<dbReference type="AlphaFoldDB" id="F6G9B0"/>